<protein>
    <submittedName>
        <fullName evidence="1">Uncharacterized protein</fullName>
    </submittedName>
</protein>
<name>A0ABQ4TNF2_9HYPH</name>
<proteinExistence type="predicted"/>
<reference evidence="1" key="2">
    <citation type="submission" date="2021-08" db="EMBL/GenBank/DDBJ databases">
        <authorList>
            <person name="Tani A."/>
            <person name="Ola A."/>
            <person name="Ogura Y."/>
            <person name="Katsura K."/>
            <person name="Hayashi T."/>
        </authorList>
    </citation>
    <scope>NUCLEOTIDE SEQUENCE</scope>
    <source>
        <strain evidence="1">DSM 23674</strain>
    </source>
</reference>
<dbReference type="Proteomes" id="UP001055101">
    <property type="component" value="Unassembled WGS sequence"/>
</dbReference>
<organism evidence="1 2">
    <name type="scientific">Methylobacterium thuringiense</name>
    <dbReference type="NCBI Taxonomy" id="1003091"/>
    <lineage>
        <taxon>Bacteria</taxon>
        <taxon>Pseudomonadati</taxon>
        <taxon>Pseudomonadota</taxon>
        <taxon>Alphaproteobacteria</taxon>
        <taxon>Hyphomicrobiales</taxon>
        <taxon>Methylobacteriaceae</taxon>
        <taxon>Methylobacterium</taxon>
    </lineage>
</organism>
<keyword evidence="2" id="KW-1185">Reference proteome</keyword>
<evidence type="ECO:0000313" key="1">
    <source>
        <dbReference type="EMBL" id="GJE55834.1"/>
    </source>
</evidence>
<gene>
    <name evidence="1" type="ORF">EKPJFOCH_2330</name>
</gene>
<comment type="caution">
    <text evidence="1">The sequence shown here is derived from an EMBL/GenBank/DDBJ whole genome shotgun (WGS) entry which is preliminary data.</text>
</comment>
<dbReference type="EMBL" id="BPRA01000010">
    <property type="protein sequence ID" value="GJE55834.1"/>
    <property type="molecule type" value="Genomic_DNA"/>
</dbReference>
<reference evidence="1" key="1">
    <citation type="journal article" date="2021" name="Front. Microbiol.">
        <title>Comprehensive Comparative Genomics and Phenotyping of Methylobacterium Species.</title>
        <authorList>
            <person name="Alessa O."/>
            <person name="Ogura Y."/>
            <person name="Fujitani Y."/>
            <person name="Takami H."/>
            <person name="Hayashi T."/>
            <person name="Sahin N."/>
            <person name="Tani A."/>
        </authorList>
    </citation>
    <scope>NUCLEOTIDE SEQUENCE</scope>
    <source>
        <strain evidence="1">DSM 23674</strain>
    </source>
</reference>
<sequence>MWRGRVAGQARGQVGVTLPPNVGRHFERMTARPAVQRVREIRGEA</sequence>
<accession>A0ABQ4TNF2</accession>
<evidence type="ECO:0000313" key="2">
    <source>
        <dbReference type="Proteomes" id="UP001055101"/>
    </source>
</evidence>